<evidence type="ECO:0000256" key="1">
    <source>
        <dbReference type="SAM" id="Coils"/>
    </source>
</evidence>
<evidence type="ECO:0000313" key="3">
    <source>
        <dbReference type="Proteomes" id="UP000023430"/>
    </source>
</evidence>
<evidence type="ECO:0008006" key="4">
    <source>
        <dbReference type="Google" id="ProtNLM"/>
    </source>
</evidence>
<dbReference type="eggNOG" id="ENOG5032Y3I">
    <property type="taxonomic scope" value="Bacteria"/>
</dbReference>
<protein>
    <recommendedName>
        <fullName evidence="4">Phage protein</fullName>
    </recommendedName>
</protein>
<name>X7F1A1_9RHOB</name>
<dbReference type="AlphaFoldDB" id="X7F1A1"/>
<comment type="caution">
    <text evidence="2">The sequence shown here is derived from an EMBL/GenBank/DDBJ whole genome shotgun (WGS) entry which is preliminary data.</text>
</comment>
<organism evidence="2 3">
    <name type="scientific">Roseivivax isoporae LMG 25204</name>
    <dbReference type="NCBI Taxonomy" id="1449351"/>
    <lineage>
        <taxon>Bacteria</taxon>
        <taxon>Pseudomonadati</taxon>
        <taxon>Pseudomonadota</taxon>
        <taxon>Alphaproteobacteria</taxon>
        <taxon>Rhodobacterales</taxon>
        <taxon>Roseobacteraceae</taxon>
        <taxon>Roseivivax</taxon>
    </lineage>
</organism>
<dbReference type="STRING" id="1449351.RISW2_20695"/>
<keyword evidence="1" id="KW-0175">Coiled coil</keyword>
<gene>
    <name evidence="2" type="ORF">RISW2_20695</name>
</gene>
<feature type="coiled-coil region" evidence="1">
    <location>
        <begin position="2"/>
        <end position="46"/>
    </location>
</feature>
<dbReference type="RefSeq" id="WP_043775067.1">
    <property type="nucleotide sequence ID" value="NZ_JAME01000064.1"/>
</dbReference>
<evidence type="ECO:0000313" key="2">
    <source>
        <dbReference type="EMBL" id="ETX26697.1"/>
    </source>
</evidence>
<proteinExistence type="predicted"/>
<dbReference type="EMBL" id="JAME01000064">
    <property type="protein sequence ID" value="ETX26697.1"/>
    <property type="molecule type" value="Genomic_DNA"/>
</dbReference>
<reference evidence="2 3" key="1">
    <citation type="submission" date="2014-01" db="EMBL/GenBank/DDBJ databases">
        <title>Roseivivax isoporae LMG 25204 Genome Sequencing.</title>
        <authorList>
            <person name="Lai Q."/>
            <person name="Li G."/>
            <person name="Shao Z."/>
        </authorList>
    </citation>
    <scope>NUCLEOTIDE SEQUENCE [LARGE SCALE GENOMIC DNA]</scope>
    <source>
        <strain evidence="2 3">LMG 25204</strain>
    </source>
</reference>
<dbReference type="Proteomes" id="UP000023430">
    <property type="component" value="Unassembled WGS sequence"/>
</dbReference>
<dbReference type="OrthoDB" id="2231510at2"/>
<keyword evidence="3" id="KW-1185">Reference proteome</keyword>
<sequence>MKNKLSDLNNHLFAQLERLSDEGLDAEKLEQEVARAEAIVQVADKITGNADLQLRAARLFAEHGQSIMPMLPQIGGGSE</sequence>
<accession>X7F1A1</accession>